<gene>
    <name evidence="3" type="ORF">ERS852491_04899</name>
</gene>
<dbReference type="Pfam" id="PF02604">
    <property type="entry name" value="PhdYeFM_antitox"/>
    <property type="match status" value="1"/>
</dbReference>
<proteinExistence type="inferred from homology"/>
<dbReference type="InterPro" id="IPR006442">
    <property type="entry name" value="Antitoxin_Phd/YefM"/>
</dbReference>
<dbReference type="STRING" id="39482.ERS852491_04899"/>
<protein>
    <recommendedName>
        <fullName evidence="2">Antitoxin</fullName>
    </recommendedName>
</protein>
<evidence type="ECO:0000256" key="2">
    <source>
        <dbReference type="RuleBase" id="RU362080"/>
    </source>
</evidence>
<evidence type="ECO:0000313" key="3">
    <source>
        <dbReference type="EMBL" id="CUP33959.1"/>
    </source>
</evidence>
<evidence type="ECO:0000256" key="1">
    <source>
        <dbReference type="ARBA" id="ARBA00009981"/>
    </source>
</evidence>
<dbReference type="AlphaFoldDB" id="A0A174MJR9"/>
<dbReference type="RefSeq" id="WP_055155251.1">
    <property type="nucleotide sequence ID" value="NZ_CYZU01000085.1"/>
</dbReference>
<comment type="function">
    <text evidence="2">Antitoxin component of a type II toxin-antitoxin (TA) system.</text>
</comment>
<dbReference type="SUPFAM" id="SSF143120">
    <property type="entry name" value="YefM-like"/>
    <property type="match status" value="1"/>
</dbReference>
<dbReference type="Proteomes" id="UP000095544">
    <property type="component" value="Unassembled WGS sequence"/>
</dbReference>
<dbReference type="OrthoDB" id="9795585at2"/>
<name>A0A174MJR9_9FIRM</name>
<accession>A0A174MJR9</accession>
<reference evidence="3 4" key="1">
    <citation type="submission" date="2015-09" db="EMBL/GenBank/DDBJ databases">
        <authorList>
            <consortium name="Pathogen Informatics"/>
        </authorList>
    </citation>
    <scope>NUCLEOTIDE SEQUENCE [LARGE SCALE GENOMIC DNA]</scope>
    <source>
        <strain evidence="3 4">2789STDY5834876</strain>
    </source>
</reference>
<dbReference type="InterPro" id="IPR036165">
    <property type="entry name" value="YefM-like_sf"/>
</dbReference>
<evidence type="ECO:0000313" key="4">
    <source>
        <dbReference type="Proteomes" id="UP000095544"/>
    </source>
</evidence>
<sequence length="86" mass="10010">MPQIIPIKDLKNTSEVSELCHKSDEPIFVTKNGYGDMVIMSMEAYERNMYLNNIYKTLEISRDQFDNGSVHDGYEVLRDLKDEYGL</sequence>
<organism evidence="3 4">
    <name type="scientific">Faecalicatena contorta</name>
    <dbReference type="NCBI Taxonomy" id="39482"/>
    <lineage>
        <taxon>Bacteria</taxon>
        <taxon>Bacillati</taxon>
        <taxon>Bacillota</taxon>
        <taxon>Clostridia</taxon>
        <taxon>Lachnospirales</taxon>
        <taxon>Lachnospiraceae</taxon>
        <taxon>Faecalicatena</taxon>
    </lineage>
</organism>
<dbReference type="EMBL" id="CYZU01000085">
    <property type="protein sequence ID" value="CUP33959.1"/>
    <property type="molecule type" value="Genomic_DNA"/>
</dbReference>
<comment type="similarity">
    <text evidence="1 2">Belongs to the phD/YefM antitoxin family.</text>
</comment>